<evidence type="ECO:0000313" key="2">
    <source>
        <dbReference type="EMBL" id="UZA04027.1"/>
    </source>
</evidence>
<dbReference type="EMBL" id="CP087830">
    <property type="protein sequence ID" value="UZA04027.1"/>
    <property type="molecule type" value="Genomic_DNA"/>
</dbReference>
<dbReference type="Proteomes" id="UP001163632">
    <property type="component" value="Chromosome"/>
</dbReference>
<name>A0A1T0A283_MORBO</name>
<dbReference type="Proteomes" id="UP000254133">
    <property type="component" value="Unassembled WGS sequence"/>
</dbReference>
<organism evidence="1 4">
    <name type="scientific">Moraxella bovis</name>
    <dbReference type="NCBI Taxonomy" id="476"/>
    <lineage>
        <taxon>Bacteria</taxon>
        <taxon>Pseudomonadati</taxon>
        <taxon>Pseudomonadota</taxon>
        <taxon>Gammaproteobacteria</taxon>
        <taxon>Moraxellales</taxon>
        <taxon>Moraxellaceae</taxon>
        <taxon>Moraxella</taxon>
    </lineage>
</organism>
<dbReference type="GeneID" id="77189142"/>
<dbReference type="EMBL" id="CP087781">
    <property type="protein sequence ID" value="UZA52497.1"/>
    <property type="molecule type" value="Genomic_DNA"/>
</dbReference>
<protein>
    <submittedName>
        <fullName evidence="1">Uncharacterized protein</fullName>
    </submittedName>
</protein>
<evidence type="ECO:0000313" key="5">
    <source>
        <dbReference type="Proteomes" id="UP001163283"/>
    </source>
</evidence>
<reference evidence="1 4" key="1">
    <citation type="submission" date="2018-06" db="EMBL/GenBank/DDBJ databases">
        <authorList>
            <consortium name="Pathogen Informatics"/>
            <person name="Doyle S."/>
        </authorList>
    </citation>
    <scope>NUCLEOTIDE SEQUENCE [LARGE SCALE GENOMIC DNA]</scope>
    <source>
        <strain evidence="1 4">NCTC9426</strain>
    </source>
</reference>
<evidence type="ECO:0000313" key="1">
    <source>
        <dbReference type="EMBL" id="STY93115.1"/>
    </source>
</evidence>
<dbReference type="AlphaFoldDB" id="A0A1T0A283"/>
<reference evidence="2 5" key="2">
    <citation type="journal article" date="2022" name="BMC Microbiol.">
        <title>Whole genome sequencing of Moraxella bovis strains from North America reveals two genotypes with different genetic determinants.</title>
        <authorList>
            <person name="Wynn E.L."/>
            <person name="Hille M.M."/>
            <person name="Loy J.D."/>
            <person name="Schuller G."/>
            <person name="Kuhn K.L."/>
            <person name="Dickey A.M."/>
            <person name="Bono J.L."/>
            <person name="Clawson M.L."/>
        </authorList>
    </citation>
    <scope>NUCLEOTIDE SEQUENCE</scope>
    <source>
        <strain evidence="2">SAM102599</strain>
        <strain evidence="3 5">SAM57978</strain>
    </source>
</reference>
<dbReference type="RefSeq" id="WP_078274119.1">
    <property type="nucleotide sequence ID" value="NZ_CP030241.1"/>
</dbReference>
<gene>
    <name evidence="2" type="ORF">LP092_04595</name>
    <name evidence="3" type="ORF">LP129_04990</name>
    <name evidence="1" type="ORF">NCTC9426_01831</name>
</gene>
<dbReference type="EMBL" id="UGPZ01000003">
    <property type="protein sequence ID" value="STY93115.1"/>
    <property type="molecule type" value="Genomic_DNA"/>
</dbReference>
<dbReference type="STRING" id="476.B0182_06480"/>
<accession>A0A1T0A283</accession>
<evidence type="ECO:0000313" key="3">
    <source>
        <dbReference type="EMBL" id="UZA52497.1"/>
    </source>
</evidence>
<evidence type="ECO:0000313" key="4">
    <source>
        <dbReference type="Proteomes" id="UP000254133"/>
    </source>
</evidence>
<sequence length="85" mass="9778">MIVELASLPLAVQTYIQNEQKVQLVVQGEQVYLTLLHQFASKLKTSGLLAHLNIHTDDDFWFEPMSEEELAWWNGDKTDKYGISL</sequence>
<dbReference type="Proteomes" id="UP001163283">
    <property type="component" value="Chromosome"/>
</dbReference>
<evidence type="ECO:0000313" key="6">
    <source>
        <dbReference type="Proteomes" id="UP001163632"/>
    </source>
</evidence>
<proteinExistence type="predicted"/>
<dbReference type="KEGG" id="mboi:DQF64_04720"/>
<keyword evidence="6" id="KW-1185">Reference proteome</keyword>